<dbReference type="PROSITE" id="PS00010">
    <property type="entry name" value="ASX_HYDROXYL"/>
    <property type="match status" value="1"/>
</dbReference>
<dbReference type="InterPro" id="IPR000152">
    <property type="entry name" value="EGF-type_Asp/Asn_hydroxyl_site"/>
</dbReference>
<dbReference type="InterPro" id="IPR009030">
    <property type="entry name" value="Growth_fac_rcpt_cys_sf"/>
</dbReference>
<dbReference type="GO" id="GO:0005112">
    <property type="term" value="F:Notch binding"/>
    <property type="evidence" value="ECO:0007669"/>
    <property type="project" value="TreeGrafter"/>
</dbReference>
<dbReference type="FunFam" id="2.10.25.10:FF:000038">
    <property type="entry name" value="Fibrillin 2"/>
    <property type="match status" value="1"/>
</dbReference>
<feature type="chain" id="PRO_5043841882" description="EGF-like domain-containing protein" evidence="9">
    <location>
        <begin position="20"/>
        <end position="1098"/>
    </location>
</feature>
<feature type="disulfide bond" evidence="6">
    <location>
        <begin position="210"/>
        <end position="220"/>
    </location>
</feature>
<dbReference type="AlphaFoldDB" id="A0AAV2BIB8"/>
<feature type="disulfide bond" evidence="6">
    <location>
        <begin position="313"/>
        <end position="322"/>
    </location>
</feature>
<organism evidence="11 12">
    <name type="scientific">Larinioides sclopetarius</name>
    <dbReference type="NCBI Taxonomy" id="280406"/>
    <lineage>
        <taxon>Eukaryota</taxon>
        <taxon>Metazoa</taxon>
        <taxon>Ecdysozoa</taxon>
        <taxon>Arthropoda</taxon>
        <taxon>Chelicerata</taxon>
        <taxon>Arachnida</taxon>
        <taxon>Araneae</taxon>
        <taxon>Araneomorphae</taxon>
        <taxon>Entelegynae</taxon>
        <taxon>Araneoidea</taxon>
        <taxon>Araneidae</taxon>
        <taxon>Larinioides</taxon>
    </lineage>
</organism>
<keyword evidence="4 6" id="KW-1015">Disulfide bond</keyword>
<dbReference type="Gene3D" id="2.90.20.10">
    <property type="entry name" value="Plasmodium vivax P25 domain"/>
    <property type="match status" value="1"/>
</dbReference>
<name>A0AAV2BIB8_9ARAC</name>
<feature type="disulfide bond" evidence="6">
    <location>
        <begin position="148"/>
        <end position="157"/>
    </location>
</feature>
<dbReference type="SMART" id="SM00179">
    <property type="entry name" value="EGF_CA"/>
    <property type="match status" value="8"/>
</dbReference>
<dbReference type="FunFam" id="2.10.25.10:FF:000255">
    <property type="entry name" value="Sushi, nidogen and EGF-like domains 1"/>
    <property type="match status" value="1"/>
</dbReference>
<gene>
    <name evidence="11" type="ORF">LARSCL_LOCUS19562</name>
</gene>
<feature type="domain" description="EGF-like" evidence="10">
    <location>
        <begin position="371"/>
        <end position="408"/>
    </location>
</feature>
<dbReference type="GO" id="GO:0007219">
    <property type="term" value="P:Notch signaling pathway"/>
    <property type="evidence" value="ECO:0007669"/>
    <property type="project" value="TreeGrafter"/>
</dbReference>
<feature type="transmembrane region" description="Helical" evidence="8">
    <location>
        <begin position="1037"/>
        <end position="1058"/>
    </location>
</feature>
<evidence type="ECO:0000256" key="2">
    <source>
        <dbReference type="ARBA" id="ARBA00022729"/>
    </source>
</evidence>
<protein>
    <recommendedName>
        <fullName evidence="10">EGF-like domain-containing protein</fullName>
    </recommendedName>
</protein>
<dbReference type="PROSITE" id="PS50026">
    <property type="entry name" value="EGF_3"/>
    <property type="match status" value="6"/>
</dbReference>
<feature type="domain" description="EGF-like" evidence="10">
    <location>
        <begin position="491"/>
        <end position="532"/>
    </location>
</feature>
<feature type="domain" description="EGF-like" evidence="10">
    <location>
        <begin position="937"/>
        <end position="974"/>
    </location>
</feature>
<evidence type="ECO:0000256" key="7">
    <source>
        <dbReference type="SAM" id="MobiDB-lite"/>
    </source>
</evidence>
<evidence type="ECO:0000256" key="8">
    <source>
        <dbReference type="SAM" id="Phobius"/>
    </source>
</evidence>
<evidence type="ECO:0000256" key="4">
    <source>
        <dbReference type="ARBA" id="ARBA00023157"/>
    </source>
</evidence>
<keyword evidence="12" id="KW-1185">Reference proteome</keyword>
<dbReference type="CDD" id="cd00054">
    <property type="entry name" value="EGF_CA"/>
    <property type="match status" value="4"/>
</dbReference>
<dbReference type="Proteomes" id="UP001497382">
    <property type="component" value="Unassembled WGS sequence"/>
</dbReference>
<keyword evidence="8" id="KW-0472">Membrane</keyword>
<dbReference type="PANTHER" id="PTHR12916">
    <property type="entry name" value="CYTOCHROME C OXIDASE POLYPEPTIDE VIC-2"/>
    <property type="match status" value="1"/>
</dbReference>
<evidence type="ECO:0000256" key="3">
    <source>
        <dbReference type="ARBA" id="ARBA00022737"/>
    </source>
</evidence>
<dbReference type="InterPro" id="IPR018097">
    <property type="entry name" value="EGF_Ca-bd_CS"/>
</dbReference>
<feature type="compositionally biased region" description="Polar residues" evidence="7">
    <location>
        <begin position="85"/>
        <end position="99"/>
    </location>
</feature>
<feature type="domain" description="EGF-like" evidence="10">
    <location>
        <begin position="206"/>
        <end position="241"/>
    </location>
</feature>
<keyword evidence="2 9" id="KW-0732">Signal</keyword>
<dbReference type="SUPFAM" id="SSF57196">
    <property type="entry name" value="EGF/Laminin"/>
    <property type="match status" value="5"/>
</dbReference>
<dbReference type="FunFam" id="2.10.25.10:FF:000063">
    <property type="entry name" value="Slit guidance ligand 2"/>
    <property type="match status" value="2"/>
</dbReference>
<dbReference type="SMART" id="SM00181">
    <property type="entry name" value="EGF"/>
    <property type="match status" value="18"/>
</dbReference>
<dbReference type="EMBL" id="CAXIEN010000385">
    <property type="protein sequence ID" value="CAL1295960.1"/>
    <property type="molecule type" value="Genomic_DNA"/>
</dbReference>
<evidence type="ECO:0000256" key="1">
    <source>
        <dbReference type="ARBA" id="ARBA00022536"/>
    </source>
</evidence>
<feature type="disulfide bond" evidence="6">
    <location>
        <begin position="231"/>
        <end position="240"/>
    </location>
</feature>
<feature type="domain" description="EGF-like" evidence="10">
    <location>
        <begin position="119"/>
        <end position="158"/>
    </location>
</feature>
<evidence type="ECO:0000313" key="12">
    <source>
        <dbReference type="Proteomes" id="UP001497382"/>
    </source>
</evidence>
<comment type="caution">
    <text evidence="6">Lacks conserved residue(s) required for the propagation of feature annotation.</text>
</comment>
<sequence length="1098" mass="122352">MNVLKIFAVCLFLAFGVMSLDPGTTTIQSTEDHETHSSTIEDFSTETSDNNLGTTGETEKTNQTDVDTDGDVIITKNPEDETESDYTSNSSSTLVERNATEVTTEASTILIETSTLQINWRACSSNPCKNNGICTEDHSDPKLYTCKCSRGYTGTHCQVADSCSVDEDGNICNEGACVYTRDGFSRFCSCFFGMFWDEDIKKCRKVELPCAPNPCYNGTCIPDGGDFQCSCRSGYEGKTCEIRYLCGEEDYCENGECRENLEKKVKYCECHSKFYWNEESRKCEAVEPPCVPNPCKNGGTCESVSSEVFNCTCAVGYMGHNCEIRNFCISSETGEDMTCENGVCIDSELSKICSCNEEYFLDPEYHSCREIMEPCLPNPCSNDGKCTRLSVDSYNCTCSEGYSGSRCTESDYCILNGGNTFCGDADCKNEPGLEIYYCSCASGQYFDYASRKCLDIDFCPLMVCGENEECRRSRCQCKENYKRDNSSGDCEPDFCSSNPCPVSGLTCTESDGINSYQCACENGYAFNGNYCKAVAICFFPDLNACDQICIPEEDGYTCRCEKGFFLNDDNRTCEYIGNSTDCGNKTCENGICIQTEEGEKCICEPGFEEVEDNCVNMCIAGKLPEDYCPDNKCEVTDSGFRCKCEGKYTYSDDDITCKVRKLCDEGEVGWKTCSKRHALCIEDWTIADGFTCKCIEGLIPTEGGFCRDICSIEENQRKCTFLGAECDIDSSAEKTCKCPPYFLPFENGTACSKPASYSYLLTLPLNPSSYKENGRNKRSTDMKFADIDYRLVQWDVRKAMEKLFPQLLYSNVLNCRENENYIKCKVELQFVSINDEDLKKLQMPEVCHVSSKDKGSACLVPPTLILQKEHLKTVMSIERTNPCDTDIKENLCGSETFCTSKSDEFTFKCRCEAGFSIRGMLYPFGEDSESLIENCKDIDECATENPCQDNMECHNTLGSYTCSCMPGYRAKDTSNPEASGCVEICNPNPCVHGDCMKIGNNHFECKCNLNFRCSPGYNGLLCDLQDENFKRAKTNTIIVGAVLGGVLLIVIILSIASISRLKKKKEMIENSDRMLYGTEMTERRGGEAGAINNAYQRD</sequence>
<evidence type="ECO:0000313" key="11">
    <source>
        <dbReference type="EMBL" id="CAL1295960.1"/>
    </source>
</evidence>
<dbReference type="InterPro" id="IPR001881">
    <property type="entry name" value="EGF-like_Ca-bd_dom"/>
</dbReference>
<dbReference type="FunFam" id="2.10.25.10:FF:000321">
    <property type="entry name" value="Protein delta homolog 1"/>
    <property type="match status" value="1"/>
</dbReference>
<evidence type="ECO:0000256" key="5">
    <source>
        <dbReference type="ARBA" id="ARBA00023180"/>
    </source>
</evidence>
<dbReference type="PROSITE" id="PS00022">
    <property type="entry name" value="EGF_1"/>
    <property type="match status" value="4"/>
</dbReference>
<proteinExistence type="predicted"/>
<dbReference type="GO" id="GO:0005509">
    <property type="term" value="F:calcium ion binding"/>
    <property type="evidence" value="ECO:0007669"/>
    <property type="project" value="InterPro"/>
</dbReference>
<feature type="compositionally biased region" description="Polar residues" evidence="7">
    <location>
        <begin position="37"/>
        <end position="56"/>
    </location>
</feature>
<feature type="signal peptide" evidence="9">
    <location>
        <begin position="1"/>
        <end position="19"/>
    </location>
</feature>
<dbReference type="InterPro" id="IPR000742">
    <property type="entry name" value="EGF"/>
</dbReference>
<keyword evidence="8" id="KW-0812">Transmembrane</keyword>
<comment type="caution">
    <text evidence="11">The sequence shown here is derived from an EMBL/GenBank/DDBJ whole genome shotgun (WGS) entry which is preliminary data.</text>
</comment>
<keyword evidence="5" id="KW-0325">Glycoprotein</keyword>
<feature type="domain" description="EGF-like" evidence="10">
    <location>
        <begin position="286"/>
        <end position="323"/>
    </location>
</feature>
<evidence type="ECO:0000256" key="9">
    <source>
        <dbReference type="SAM" id="SignalP"/>
    </source>
</evidence>
<accession>A0AAV2BIB8</accession>
<dbReference type="Pfam" id="PF12661">
    <property type="entry name" value="hEGF"/>
    <property type="match status" value="1"/>
</dbReference>
<feature type="disulfide bond" evidence="6">
    <location>
        <begin position="398"/>
        <end position="407"/>
    </location>
</feature>
<dbReference type="PROSITE" id="PS01186">
    <property type="entry name" value="EGF_2"/>
    <property type="match status" value="6"/>
</dbReference>
<dbReference type="Gene3D" id="2.10.25.10">
    <property type="entry name" value="Laminin"/>
    <property type="match status" value="5"/>
</dbReference>
<dbReference type="SUPFAM" id="SSF57184">
    <property type="entry name" value="Growth factor receptor domain"/>
    <property type="match status" value="2"/>
</dbReference>
<evidence type="ECO:0000256" key="6">
    <source>
        <dbReference type="PROSITE-ProRule" id="PRU00076"/>
    </source>
</evidence>
<reference evidence="11 12" key="1">
    <citation type="submission" date="2024-04" db="EMBL/GenBank/DDBJ databases">
        <authorList>
            <person name="Rising A."/>
            <person name="Reimegard J."/>
            <person name="Sonavane S."/>
            <person name="Akerstrom W."/>
            <person name="Nylinder S."/>
            <person name="Hedman E."/>
            <person name="Kallberg Y."/>
        </authorList>
    </citation>
    <scope>NUCLEOTIDE SEQUENCE [LARGE SCALE GENOMIC DNA]</scope>
</reference>
<dbReference type="InterPro" id="IPR049883">
    <property type="entry name" value="NOTCH1_EGF-like"/>
</dbReference>
<dbReference type="Pfam" id="PF00008">
    <property type="entry name" value="EGF"/>
    <property type="match status" value="4"/>
</dbReference>
<keyword evidence="1 6" id="KW-0245">EGF-like domain</keyword>
<dbReference type="InterPro" id="IPR013032">
    <property type="entry name" value="EGF-like_CS"/>
</dbReference>
<keyword evidence="8" id="KW-1133">Transmembrane helix</keyword>
<dbReference type="PROSITE" id="PS01187">
    <property type="entry name" value="EGF_CA"/>
    <property type="match status" value="1"/>
</dbReference>
<dbReference type="Pfam" id="PF07645">
    <property type="entry name" value="EGF_CA"/>
    <property type="match status" value="1"/>
</dbReference>
<feature type="region of interest" description="Disordered" evidence="7">
    <location>
        <begin position="28"/>
        <end position="99"/>
    </location>
</feature>
<evidence type="ECO:0000259" key="10">
    <source>
        <dbReference type="PROSITE" id="PS50026"/>
    </source>
</evidence>
<keyword evidence="3" id="KW-0677">Repeat</keyword>
<dbReference type="PANTHER" id="PTHR12916:SF4">
    <property type="entry name" value="UNINFLATABLE, ISOFORM C"/>
    <property type="match status" value="1"/>
</dbReference>